<accession>A0A081RQB3</accession>
<sequence>MKKWLTGITILFVLTIIPVSFAQTDENITVITKSDSMQEIIFDGKWTFPEEWKISAAEILKYENNEKFYLRTAHYENFIYVMINFETDIHVDKNSDKATICFDSENKKKSKPTESTYCYTVTLGQNQGSTFQGGTDLVNKGYMKQIENHDGFIAIAKPSDENDRYNKNSHATYEFRIPIDQIGRIDNYGFFVSVFEANSDKFYTWPKDLRENVLEFPSPEKWGTLVSPDKTLPEFSQITALIVGFSSIFVLIKFSNKFGLNQRMNF</sequence>
<dbReference type="EMBL" id="JOKN01000001">
    <property type="protein sequence ID" value="KEQ57386.1"/>
    <property type="molecule type" value="Genomic_DNA"/>
</dbReference>
<name>A0A081RQB3_9ARCH</name>
<keyword evidence="1" id="KW-0472">Membrane</keyword>
<proteinExistence type="predicted"/>
<keyword evidence="1" id="KW-1133">Transmembrane helix</keyword>
<feature type="transmembrane region" description="Helical" evidence="1">
    <location>
        <begin position="235"/>
        <end position="254"/>
    </location>
</feature>
<keyword evidence="3" id="KW-1185">Reference proteome</keyword>
<gene>
    <name evidence="2" type="ORF">AAA799N04_00063</name>
</gene>
<dbReference type="Gene3D" id="2.60.40.1190">
    <property type="match status" value="1"/>
</dbReference>
<evidence type="ECO:0000313" key="3">
    <source>
        <dbReference type="Proteomes" id="UP000028059"/>
    </source>
</evidence>
<comment type="caution">
    <text evidence="2">The sequence shown here is derived from an EMBL/GenBank/DDBJ whole genome shotgun (WGS) entry which is preliminary data.</text>
</comment>
<organism evidence="2 3">
    <name type="scientific">Marine Group I thaumarchaeote SCGC AAA799-N04</name>
    <dbReference type="NCBI Taxonomy" id="1502293"/>
    <lineage>
        <taxon>Archaea</taxon>
        <taxon>Nitrososphaerota</taxon>
        <taxon>Marine Group I</taxon>
    </lineage>
</organism>
<keyword evidence="1" id="KW-0812">Transmembrane</keyword>
<dbReference type="Proteomes" id="UP000028059">
    <property type="component" value="Unassembled WGS sequence"/>
</dbReference>
<reference evidence="2 3" key="1">
    <citation type="submission" date="2014-06" db="EMBL/GenBank/DDBJ databases">
        <authorList>
            <person name="Ngugi D.K."/>
            <person name="Blom J."/>
            <person name="Alam I."/>
            <person name="Rashid M."/>
            <person name="Ba Alawi W."/>
            <person name="Zhang G."/>
            <person name="Hikmawan T."/>
            <person name="Guan Y."/>
            <person name="Antunes A."/>
            <person name="Siam R."/>
            <person name="ElDorry H."/>
            <person name="Bajic V."/>
            <person name="Stingl U."/>
        </authorList>
    </citation>
    <scope>NUCLEOTIDE SEQUENCE [LARGE SCALE GENOMIC DNA]</scope>
    <source>
        <strain evidence="2">SCGC AAA799-N04</strain>
    </source>
</reference>
<protein>
    <submittedName>
        <fullName evidence="2">Uncharacterized protein</fullName>
    </submittedName>
</protein>
<evidence type="ECO:0000313" key="2">
    <source>
        <dbReference type="EMBL" id="KEQ57386.1"/>
    </source>
</evidence>
<dbReference type="AlphaFoldDB" id="A0A081RQB3"/>
<evidence type="ECO:0000256" key="1">
    <source>
        <dbReference type="SAM" id="Phobius"/>
    </source>
</evidence>